<gene>
    <name evidence="2" type="ORF">PCAR00345_LOCUS27040</name>
</gene>
<sequence length="2128" mass="231692">MADAFERLVEKPSGNDTENPKLPKTSFKYGPLDVNLTYWTGPRVMHKTGGPRDWTSRTFSLRPDRENSLKIDEEVQRELAEKKISEAQAIESRKGLAAAYARSPLRAIDLAAPEVFCFRFQSLKLKEDDGLGLVEGFALYLPFVDGEEQRAKVQMHQSSRAFCFWKGRQMHYAVSQLPPFMQKDLPAGLKEASARVVLILSLGSVKEVDDTKFRLSGDLNSAIEEKTANGLGLVHFEVYKNNEWRRTPRPPAAYKTWLEEMHHKYDRQVVLSVPLEGEAAPGMAAFAELNYSGKGGDAVYKKGDAVKLRVPTIAAAFRGGNSHRVIVGKLVHFAVPVPADQREIVGGTYPTCEVVYTRIPEELYGETRRKCAPSAFVSKHEDVVKEELQRERDRAPSKLTAAFVTSESADSAAARNPGSAAASRAIGDAEDRPLVAKAREQLPSVRVSPSNKSGQLVTEWMAESGELERVNWLQMLQAVRFKAEGTDAFEALSNLDEKVVQGVVDATGILLNTSSLPLYQAGLYQLHYQLVIRDPEASSRLLSRHYRTRWPSASVWVKVEPGKIKRLSCKCLTNRAVLGEKLEIEVSFLDGDDDDSNRCFADKDELAAALTRQTESREPFVESADGLLTFPLEEIHLRKPKRSTRTALEPAGMRSGVLMIIGLNAENEVSGLRASERAKTKKTFSRNASYPCHLKLKLRGLSGGNDELVGEITHLPVFSGGAMTFDDSETPWLTQPDGVQYHNRTALPELVVCLTDPFGAPPGIAKKEVRIRTEPKCPGVDGAVAYLDTVGKATFNCLVPEMSASDLPTELTVYVDPPRGEDADSLQGSISLVHSNRPTRVVLYDEDGDLPRVGRAGGRSAARLDELEEGETREYELHAEAGSRVVGLGARVETEAGDTVSSAQLHVLLNGSALSADAKAKFKASGALPPFDVPKECEVGAEKKTFVFSQGDDKVAAELYVHAVAAAPAKWAFVSATGEPLSDDAMRRSGRSGADKALKLRNGQPLSDLLSVRLVDRFSNVVKTASAFEGDVAELYPVIRLDDVSPESEALIQLALNKKPVKDGDGFDLDIEFKSADGRGEYELTGRNRRGLERALSLSGKCSIVSVRVTDREARFEAATVRVQLLPGDPHALRLSDDDAEKYTRFGRTLRTREHFAILGFVVSDEAGNPVKVNKLSVARLTVREPTRAVVSYGDRVSMHKRRDGSQWELHDVSFSARRDAHPTPRSAATVPTSEAAASSVDADVVASDTPDAIDADADAIDAYADAASAALEHTLTLEKAVATVGDVDFPLNADPLSLRTQLTDTFVVDIKEEMEQAELKVKNPALVAGSRLFEFKLKALMEDGSAKDAAEFGSALNAFLCTPSKQEFMLKRDRNLYAVDEDTWEDGDHGELTKEGKYTIKATYEEKRPEVVELLREQHQSELKVKKIICTFDVVPHTPTKLELSPACAKVLSRRSDVNNIDKLRVLGQVDLCLRDRFGNEAKASGKSRWLEGAVVAIVLEPAHGEDGGGGERARTRVRSGGDGGSGDTHPLVDGSKSVQSVEISASSSKITLGPLYLQKASGKGDAKLRLRFVLHLAPGVAASSEISNGEISLPGPVRVNFIDMHGLNELERQKKAQEEEQRRQEAVRREAEEAARKAAERRAASEAALVQRELQTVLKAERAGAGQMAQLCDDVAQTLDACVGACDSLLAWAFNHACFVPGGVPAGLPEDQIAVYGLWHLLPWAASGGASPDGEVQIILAAHQKLQVLATATAQVVSSLRDGSPQPRLDAIRTIGQLAQALDEASGLLRRAVHTLSAASRVLGHTQMVGCRLPPDRGEMQVLAAYAHPEVIGPAAFLFEVRFVGVAHTHALTAILSDVAGLRNLQTHLTTTVRSMKVLRDAMKARQVPAQAYWPIEKMCPVSRIQQLPQVLPGGKLIEFARNLVVPAGRNALRSYDFQKVVDTLFGNTVVVEDQASALALMEGTGSRRLRIVALDGFQVKSTGVVDDETHLRTRLEQMPVHLGVNSSLLPLSGVQSALSRLLGEIPGFKSKVGPWRANAQRLVDEGRTLQKAFDELGGAAAMENMSTEPRQTAPQRVTRVTATAAASSPMVDAQSHDVRSAESNASRKRTRPDAAQPSSSSRPRR</sequence>
<feature type="region of interest" description="Disordered" evidence="1">
    <location>
        <begin position="1"/>
        <end position="26"/>
    </location>
</feature>
<evidence type="ECO:0000313" key="2">
    <source>
        <dbReference type="EMBL" id="CAE0774406.1"/>
    </source>
</evidence>
<dbReference type="InterPro" id="IPR038892">
    <property type="entry name" value="SMCHD1"/>
</dbReference>
<feature type="region of interest" description="Disordered" evidence="1">
    <location>
        <begin position="2086"/>
        <end position="2128"/>
    </location>
</feature>
<protein>
    <submittedName>
        <fullName evidence="2">Uncharacterized protein</fullName>
    </submittedName>
</protein>
<reference evidence="2" key="1">
    <citation type="submission" date="2021-01" db="EMBL/GenBank/DDBJ databases">
        <authorList>
            <person name="Corre E."/>
            <person name="Pelletier E."/>
            <person name="Niang G."/>
            <person name="Scheremetjew M."/>
            <person name="Finn R."/>
            <person name="Kale V."/>
            <person name="Holt S."/>
            <person name="Cochrane G."/>
            <person name="Meng A."/>
            <person name="Brown T."/>
            <person name="Cohen L."/>
        </authorList>
    </citation>
    <scope>NUCLEOTIDE SEQUENCE</scope>
    <source>
        <strain evidence="2">CCMP645</strain>
    </source>
</reference>
<proteinExistence type="predicted"/>
<name>A0A7S4F537_CHRCT</name>
<feature type="compositionally biased region" description="Low complexity" evidence="1">
    <location>
        <begin position="409"/>
        <end position="425"/>
    </location>
</feature>
<feature type="region of interest" description="Disordered" evidence="1">
    <location>
        <begin position="1507"/>
        <end position="1537"/>
    </location>
</feature>
<organism evidence="2">
    <name type="scientific">Chrysotila carterae</name>
    <name type="common">Marine alga</name>
    <name type="synonym">Syracosphaera carterae</name>
    <dbReference type="NCBI Taxonomy" id="13221"/>
    <lineage>
        <taxon>Eukaryota</taxon>
        <taxon>Haptista</taxon>
        <taxon>Haptophyta</taxon>
        <taxon>Prymnesiophyceae</taxon>
        <taxon>Isochrysidales</taxon>
        <taxon>Isochrysidaceae</taxon>
        <taxon>Chrysotila</taxon>
    </lineage>
</organism>
<dbReference type="GO" id="GO:0006302">
    <property type="term" value="P:double-strand break repair"/>
    <property type="evidence" value="ECO:0007669"/>
    <property type="project" value="InterPro"/>
</dbReference>
<feature type="region of interest" description="Disordered" evidence="1">
    <location>
        <begin position="1614"/>
        <end position="1640"/>
    </location>
</feature>
<dbReference type="PANTHER" id="PTHR22640">
    <property type="entry name" value="STRUCTURAL MAINTENANCE OF CHROMOSOMES FLEXIBLE HINGE DOMAIN-CONTAINING PROTEIN 1"/>
    <property type="match status" value="1"/>
</dbReference>
<dbReference type="Gene3D" id="3.30.70.1620">
    <property type="match status" value="1"/>
</dbReference>
<feature type="compositionally biased region" description="Basic and acidic residues" evidence="1">
    <location>
        <begin position="1"/>
        <end position="10"/>
    </location>
</feature>
<dbReference type="EMBL" id="HBIZ01042323">
    <property type="protein sequence ID" value="CAE0774406.1"/>
    <property type="molecule type" value="Transcribed_RNA"/>
</dbReference>
<feature type="region of interest" description="Disordered" evidence="1">
    <location>
        <begin position="408"/>
        <end position="427"/>
    </location>
</feature>
<evidence type="ECO:0000256" key="1">
    <source>
        <dbReference type="SAM" id="MobiDB-lite"/>
    </source>
</evidence>
<feature type="compositionally biased region" description="Basic and acidic residues" evidence="1">
    <location>
        <begin position="1507"/>
        <end position="1516"/>
    </location>
</feature>
<dbReference type="PANTHER" id="PTHR22640:SF2">
    <property type="entry name" value="STRUCTURAL MAINTENANCE OF CHROMOSOMES FLEXIBLE HINGE DOMAIN-CONTAINING PROTEIN 1"/>
    <property type="match status" value="1"/>
</dbReference>
<accession>A0A7S4F537</accession>